<evidence type="ECO:0000256" key="2">
    <source>
        <dbReference type="ARBA" id="ARBA00004613"/>
    </source>
</evidence>
<keyword evidence="4 8" id="KW-0732">Signal</keyword>
<dbReference type="Gene3D" id="3.80.10.10">
    <property type="entry name" value="Ribonuclease Inhibitor"/>
    <property type="match status" value="1"/>
</dbReference>
<dbReference type="OrthoDB" id="627712at2"/>
<name>A0A5D0QT63_9FLAO</name>
<evidence type="ECO:0000313" key="10">
    <source>
        <dbReference type="EMBL" id="TYB72026.1"/>
    </source>
</evidence>
<evidence type="ECO:0000256" key="6">
    <source>
        <dbReference type="ARBA" id="ARBA00023136"/>
    </source>
</evidence>
<feature type="signal peptide" evidence="8">
    <location>
        <begin position="1"/>
        <end position="20"/>
    </location>
</feature>
<proteinExistence type="predicted"/>
<keyword evidence="3" id="KW-0964">Secreted</keyword>
<dbReference type="PANTHER" id="PTHR32093:SF121">
    <property type="entry name" value="LEUCINE-RICH REPEAT EXTENSIN-LIKE PROTEIN 6"/>
    <property type="match status" value="1"/>
</dbReference>
<keyword evidence="5" id="KW-0677">Repeat</keyword>
<evidence type="ECO:0000256" key="1">
    <source>
        <dbReference type="ARBA" id="ARBA00004370"/>
    </source>
</evidence>
<dbReference type="Pfam" id="PF00560">
    <property type="entry name" value="LRR_1"/>
    <property type="match status" value="3"/>
</dbReference>
<comment type="caution">
    <text evidence="10">The sequence shown here is derived from an EMBL/GenBank/DDBJ whole genome shotgun (WGS) entry which is preliminary data.</text>
</comment>
<reference evidence="10 11" key="1">
    <citation type="submission" date="2019-08" db="EMBL/GenBank/DDBJ databases">
        <title>Genomes of Antarctic Bizionia species.</title>
        <authorList>
            <person name="Bowman J.P."/>
        </authorList>
    </citation>
    <scope>NUCLEOTIDE SEQUENCE [LARGE SCALE GENOMIC DNA]</scope>
    <source>
        <strain evidence="10 11">APA-1</strain>
    </source>
</reference>
<dbReference type="RefSeq" id="WP_066253230.1">
    <property type="nucleotide sequence ID" value="NZ_VSKL01000005.1"/>
</dbReference>
<dbReference type="InterPro" id="IPR036179">
    <property type="entry name" value="Ig-like_dom_sf"/>
</dbReference>
<gene>
    <name evidence="10" type="ORF">ES675_12740</name>
</gene>
<evidence type="ECO:0000256" key="8">
    <source>
        <dbReference type="SAM" id="SignalP"/>
    </source>
</evidence>
<evidence type="ECO:0000256" key="7">
    <source>
        <dbReference type="ARBA" id="ARBA00023157"/>
    </source>
</evidence>
<keyword evidence="11" id="KW-1185">Reference proteome</keyword>
<dbReference type="AlphaFoldDB" id="A0A5D0QT63"/>
<evidence type="ECO:0000259" key="9">
    <source>
        <dbReference type="PROSITE" id="PS50835"/>
    </source>
</evidence>
<protein>
    <submittedName>
        <fullName evidence="10">T9SS type A sorting domain-containing protein</fullName>
    </submittedName>
</protein>
<dbReference type="FunFam" id="3.80.10.10:FF:000400">
    <property type="entry name" value="Nuclear pore complex protein NUP107"/>
    <property type="match status" value="1"/>
</dbReference>
<dbReference type="Proteomes" id="UP000324358">
    <property type="component" value="Unassembled WGS sequence"/>
</dbReference>
<dbReference type="PANTHER" id="PTHR32093">
    <property type="entry name" value="LEUCINE-RICH REPEAT EXTENSIN-LIKE PROTEIN 3-RELATED"/>
    <property type="match status" value="1"/>
</dbReference>
<dbReference type="InterPro" id="IPR032675">
    <property type="entry name" value="LRR_dom_sf"/>
</dbReference>
<dbReference type="InterPro" id="IPR051582">
    <property type="entry name" value="LRR_extensin-like_regulator"/>
</dbReference>
<dbReference type="InterPro" id="IPR007110">
    <property type="entry name" value="Ig-like_dom"/>
</dbReference>
<dbReference type="InterPro" id="IPR013783">
    <property type="entry name" value="Ig-like_fold"/>
</dbReference>
<keyword evidence="7" id="KW-1015">Disulfide bond</keyword>
<dbReference type="NCBIfam" id="TIGR04183">
    <property type="entry name" value="Por_Secre_tail"/>
    <property type="match status" value="1"/>
</dbReference>
<accession>A0A5D0QT63</accession>
<organism evidence="10 11">
    <name type="scientific">Bizionia algoritergicola</name>
    <dbReference type="NCBI Taxonomy" id="291187"/>
    <lineage>
        <taxon>Bacteria</taxon>
        <taxon>Pseudomonadati</taxon>
        <taxon>Bacteroidota</taxon>
        <taxon>Flavobacteriia</taxon>
        <taxon>Flavobacteriales</taxon>
        <taxon>Flavobacteriaceae</taxon>
        <taxon>Bizionia</taxon>
    </lineage>
</organism>
<feature type="domain" description="Ig-like" evidence="9">
    <location>
        <begin position="369"/>
        <end position="460"/>
    </location>
</feature>
<evidence type="ECO:0000256" key="4">
    <source>
        <dbReference type="ARBA" id="ARBA00022729"/>
    </source>
</evidence>
<dbReference type="InterPro" id="IPR026444">
    <property type="entry name" value="Secre_tail"/>
</dbReference>
<dbReference type="EMBL" id="VSKL01000005">
    <property type="protein sequence ID" value="TYB72026.1"/>
    <property type="molecule type" value="Genomic_DNA"/>
</dbReference>
<dbReference type="InterPro" id="IPR001611">
    <property type="entry name" value="Leu-rich_rpt"/>
</dbReference>
<dbReference type="GO" id="GO:0016020">
    <property type="term" value="C:membrane"/>
    <property type="evidence" value="ECO:0007669"/>
    <property type="project" value="UniProtKB-SubCell"/>
</dbReference>
<dbReference type="PROSITE" id="PS50835">
    <property type="entry name" value="IG_LIKE"/>
    <property type="match status" value="1"/>
</dbReference>
<evidence type="ECO:0000256" key="5">
    <source>
        <dbReference type="ARBA" id="ARBA00022737"/>
    </source>
</evidence>
<evidence type="ECO:0000256" key="3">
    <source>
        <dbReference type="ARBA" id="ARBA00022525"/>
    </source>
</evidence>
<feature type="chain" id="PRO_5022778085" evidence="8">
    <location>
        <begin position="21"/>
        <end position="552"/>
    </location>
</feature>
<comment type="subcellular location">
    <subcellularLocation>
        <location evidence="1">Membrane</location>
    </subcellularLocation>
    <subcellularLocation>
        <location evidence="2">Secreted</location>
    </subcellularLocation>
</comment>
<sequence length="552" mass="60479">MKNTILYLTVLFFTSLTTFGQVPVNNLIENATLINSFPHTDNNVRLDLATASGISPTGCPLGNYNLVYYKFTTTEDSQFEVFIEDSNSSVVGNSFAIIFTAPHLNAMDESELTIASACGFLSSTYLDIVQGTNYYILVYRAAANTLSNISFQSTPVIPVVASERDALIALYNSTNGDNWVDNTNWNTAELVGNWQGIRTTNIGGIGHVSEINLGSNNLAGALPMEIGSFPELTSLQLWSNQLTGNIPPEIGNLTKLKNLDLSPNTFSGTIPTEIGNLINLEVLWLNQNGLSGSIPTSFQNLVNLKELHLRGSVDPNSEWSSSSFSGDFPDLTALPLEVLDMKNNFFEFEDIADEFTTYQTNIPNFVFNPQYTVDPPEDVESDFGEDIILTLTDVPGTNRHSANRMSGNSYQWFKDDVLISGANSSSYTIVNAQGIDSGVYSCEITNADVPGFIITRSGITVDVGGTLSLDDTSLGTMVNMYPNPADTFITMILPEVNMEVSLIIYDMLGKRIHESQISNSNTKLDISDFQSGIYLMHFKIGGKTRIKKLIKK</sequence>
<dbReference type="GO" id="GO:0005576">
    <property type="term" value="C:extracellular region"/>
    <property type="evidence" value="ECO:0007669"/>
    <property type="project" value="UniProtKB-SubCell"/>
</dbReference>
<dbReference type="SUPFAM" id="SSF52058">
    <property type="entry name" value="L domain-like"/>
    <property type="match status" value="1"/>
</dbReference>
<keyword evidence="6" id="KW-0472">Membrane</keyword>
<evidence type="ECO:0000313" key="11">
    <source>
        <dbReference type="Proteomes" id="UP000324358"/>
    </source>
</evidence>
<dbReference type="Gene3D" id="2.60.40.10">
    <property type="entry name" value="Immunoglobulins"/>
    <property type="match status" value="1"/>
</dbReference>
<dbReference type="Pfam" id="PF18962">
    <property type="entry name" value="Por_Secre_tail"/>
    <property type="match status" value="1"/>
</dbReference>
<dbReference type="SUPFAM" id="SSF48726">
    <property type="entry name" value="Immunoglobulin"/>
    <property type="match status" value="1"/>
</dbReference>